<evidence type="ECO:0000313" key="3">
    <source>
        <dbReference type="EMBL" id="CZS93781.1"/>
    </source>
</evidence>
<protein>
    <submittedName>
        <fullName evidence="3">Uncharacterized protein</fullName>
    </submittedName>
</protein>
<dbReference type="Pfam" id="PF05071">
    <property type="entry name" value="NDUFA12"/>
    <property type="match status" value="1"/>
</dbReference>
<feature type="compositionally biased region" description="Basic and acidic residues" evidence="2">
    <location>
        <begin position="170"/>
        <end position="198"/>
    </location>
</feature>
<reference evidence="4" key="1">
    <citation type="submission" date="2016-03" db="EMBL/GenBank/DDBJ databases">
        <authorList>
            <person name="Ploux O."/>
        </authorList>
    </citation>
    <scope>NUCLEOTIDE SEQUENCE [LARGE SCALE GENOMIC DNA]</scope>
    <source>
        <strain evidence="4">UK7</strain>
    </source>
</reference>
<dbReference type="PANTHER" id="PTHR32470:SF2">
    <property type="entry name" value="NADH DEHYDROGENASE [UBIQUINONE] 1 ALPHA SUBCOMPLEX ASSEMBLY FACTOR 2"/>
    <property type="match status" value="1"/>
</dbReference>
<feature type="region of interest" description="Disordered" evidence="2">
    <location>
        <begin position="114"/>
        <end position="221"/>
    </location>
</feature>
<evidence type="ECO:0000313" key="4">
    <source>
        <dbReference type="Proteomes" id="UP000178129"/>
    </source>
</evidence>
<dbReference type="GO" id="GO:0005739">
    <property type="term" value="C:mitochondrion"/>
    <property type="evidence" value="ECO:0007669"/>
    <property type="project" value="TreeGrafter"/>
</dbReference>
<dbReference type="Proteomes" id="UP000178129">
    <property type="component" value="Unassembled WGS sequence"/>
</dbReference>
<keyword evidence="4" id="KW-1185">Reference proteome</keyword>
<dbReference type="PANTHER" id="PTHR32470">
    <property type="entry name" value="ADH DEHYDROGENASE [UBIQUINONE] 1 ALPHA SUBCOMPLEX ASSEMBLY FACTOR 2"/>
    <property type="match status" value="1"/>
</dbReference>
<sequence>MSPQTPSTFTTLWFRWKALKLPWRKRVLKGLDLQGNTFWEFADALSADKHRMRRIVQYPPSTHYSEIKISPQWHQWLRHTRHEPPSLVEQSQDLVRQRNLKVLAAQADARWAAKPSFLDSPEKRQPLPATQIEDSAAGRVEGDAESMVSEQAAGHTVAQEGNTQKTQVADGHDRLNERLQQEEKKPNAEDRKKDDPWKNVRGGPSEEWQPSAWTGNIAPRR</sequence>
<dbReference type="EMBL" id="FJUW01000007">
    <property type="protein sequence ID" value="CZS93781.1"/>
    <property type="molecule type" value="Genomic_DNA"/>
</dbReference>
<dbReference type="InParanoid" id="A0A1E1K724"/>
<gene>
    <name evidence="3" type="ORF">RCO7_07994</name>
</gene>
<dbReference type="STRING" id="914237.A0A1E1K724"/>
<evidence type="ECO:0000256" key="1">
    <source>
        <dbReference type="ARBA" id="ARBA00007355"/>
    </source>
</evidence>
<comment type="caution">
    <text evidence="3">The sequence shown here is derived from an EMBL/GenBank/DDBJ whole genome shotgun (WGS) entry which is preliminary data.</text>
</comment>
<dbReference type="AlphaFoldDB" id="A0A1E1K724"/>
<dbReference type="InterPro" id="IPR052618">
    <property type="entry name" value="ComplexI_NDUFA12"/>
</dbReference>
<proteinExistence type="inferred from homology"/>
<comment type="similarity">
    <text evidence="1">Belongs to the complex I NDUFA12 subunit family.</text>
</comment>
<evidence type="ECO:0000256" key="2">
    <source>
        <dbReference type="SAM" id="MobiDB-lite"/>
    </source>
</evidence>
<dbReference type="InterPro" id="IPR007763">
    <property type="entry name" value="NDUFA12"/>
</dbReference>
<accession>A0A1E1K724</accession>
<dbReference type="GO" id="GO:0032981">
    <property type="term" value="P:mitochondrial respiratory chain complex I assembly"/>
    <property type="evidence" value="ECO:0007669"/>
    <property type="project" value="TreeGrafter"/>
</dbReference>
<organism evidence="3 4">
    <name type="scientific">Rhynchosporium graminicola</name>
    <dbReference type="NCBI Taxonomy" id="2792576"/>
    <lineage>
        <taxon>Eukaryota</taxon>
        <taxon>Fungi</taxon>
        <taxon>Dikarya</taxon>
        <taxon>Ascomycota</taxon>
        <taxon>Pezizomycotina</taxon>
        <taxon>Leotiomycetes</taxon>
        <taxon>Helotiales</taxon>
        <taxon>Ploettnerulaceae</taxon>
        <taxon>Rhynchosporium</taxon>
    </lineage>
</organism>
<dbReference type="GO" id="GO:0045271">
    <property type="term" value="C:respiratory chain complex I"/>
    <property type="evidence" value="ECO:0007669"/>
    <property type="project" value="InterPro"/>
</dbReference>
<name>A0A1E1K724_9HELO</name>